<reference evidence="1 2" key="1">
    <citation type="journal article" date="2017" name="Front. Microbiol.">
        <title>New Insights into the Diversity of the Genus Faecalibacterium.</title>
        <authorList>
            <person name="Benevides L."/>
            <person name="Burman S."/>
            <person name="Martin R."/>
            <person name="Robert V."/>
            <person name="Thomas M."/>
            <person name="Miquel S."/>
            <person name="Chain F."/>
            <person name="Sokol H."/>
            <person name="Bermudez-Humaran L.G."/>
            <person name="Morrison M."/>
            <person name="Langella P."/>
            <person name="Azevedo V.A."/>
            <person name="Chatel J.M."/>
            <person name="Soares S."/>
        </authorList>
    </citation>
    <scope>NUCLEOTIDE SEQUENCE [LARGE SCALE GENOMIC DNA]</scope>
    <source>
        <strain evidence="2">CNCM I-4541</strain>
    </source>
</reference>
<keyword evidence="2" id="KW-1185">Reference proteome</keyword>
<sequence>MRVKIIRKEFSGVEFCPEMRVLHLGGQSSANVERLYFELPEEWQGKSVTLHIQQQDGTLPAPILLDEEHSVAVGKAFTAAKCGSWMLLALGEDGYRALTRPTKYDCYETLATDGDAEISPTQYETFVAQVLVYANSAQNSAKEARNSAASAKKDAAIAQMAQNTAQTAAAQAVVAQQSVESDADRAEAAAERAELTAPSDGAVRSVNGKGGVVTLTADDLGAVPEGSAGYVKAVRLVGQTLTLTFGDGSTQTLQTKDTTSLENMTGVLAVEHGGTGKSTPMTAADVGAVEEGGAAYVKNVALNGRTLTLTLGSGEQTSYTIPTATADTLGLVKVGENLSVEEDGTLTVTSDNVAAALGYSPAQVTASTTDLTAGSSALTAGAVYLVYQ</sequence>
<protein>
    <submittedName>
        <fullName evidence="1">Uncharacterized protein</fullName>
    </submittedName>
</protein>
<gene>
    <name evidence="1" type="ORF">CGS49_11465</name>
</gene>
<comment type="caution">
    <text evidence="1">The sequence shown here is derived from an EMBL/GenBank/DDBJ whole genome shotgun (WGS) entry which is preliminary data.</text>
</comment>
<dbReference type="EMBL" id="NMTR01000021">
    <property type="protein sequence ID" value="PDX60593.1"/>
    <property type="molecule type" value="Genomic_DNA"/>
</dbReference>
<evidence type="ECO:0000313" key="2">
    <source>
        <dbReference type="Proteomes" id="UP000220959"/>
    </source>
</evidence>
<evidence type="ECO:0000313" key="1">
    <source>
        <dbReference type="EMBL" id="PDX60593.1"/>
    </source>
</evidence>
<name>A0ACC9CXY7_9FIRM</name>
<dbReference type="Proteomes" id="UP000220959">
    <property type="component" value="Unassembled WGS sequence"/>
</dbReference>
<organism evidence="1 2">
    <name type="scientific">Faecalibacterium langellae</name>
    <dbReference type="NCBI Taxonomy" id="3435293"/>
    <lineage>
        <taxon>Bacteria</taxon>
        <taxon>Bacillati</taxon>
        <taxon>Bacillota</taxon>
        <taxon>Clostridia</taxon>
        <taxon>Eubacteriales</taxon>
        <taxon>Oscillospiraceae</taxon>
        <taxon>Faecalibacterium</taxon>
    </lineage>
</organism>
<accession>A0ACC9CXY7</accession>
<proteinExistence type="predicted"/>